<protein>
    <submittedName>
        <fullName evidence="1">Uncharacterized protein</fullName>
    </submittedName>
</protein>
<gene>
    <name evidence="1" type="ORF">CEN88_373</name>
</gene>
<evidence type="ECO:0000313" key="2">
    <source>
        <dbReference type="Proteomes" id="UP000318711"/>
    </source>
</evidence>
<dbReference type="AlphaFoldDB" id="A0A554LTW6"/>
<sequence>MEDHLGFEPRTDCLRGSCSAIELMVQHGAPEGNRTPNLDVRTVLLYPLSYRGIWFKGVIDGTRTRKPLGPQPSALPIELRSP</sequence>
<dbReference type="EMBL" id="VMGL01000043">
    <property type="protein sequence ID" value="TSC96284.1"/>
    <property type="molecule type" value="Genomic_DNA"/>
</dbReference>
<accession>A0A554LTW6</accession>
<reference evidence="1 2" key="1">
    <citation type="submission" date="2017-07" db="EMBL/GenBank/DDBJ databases">
        <title>Mechanisms for carbon and nitrogen cycling indicate functional differentiation within the Candidate Phyla Radiation.</title>
        <authorList>
            <person name="Danczak R.E."/>
            <person name="Johnston M.D."/>
            <person name="Kenah C."/>
            <person name="Slattery M."/>
            <person name="Wrighton K.C."/>
            <person name="Wilkins M.J."/>
        </authorList>
    </citation>
    <scope>NUCLEOTIDE SEQUENCE [LARGE SCALE GENOMIC DNA]</scope>
    <source>
        <strain evidence="1">Licking1014_2</strain>
    </source>
</reference>
<dbReference type="AntiFam" id="ANF00012">
    <property type="entry name" value="tRNA translation"/>
</dbReference>
<comment type="caution">
    <text evidence="1">The sequence shown here is derived from an EMBL/GenBank/DDBJ whole genome shotgun (WGS) entry which is preliminary data.</text>
</comment>
<dbReference type="Proteomes" id="UP000318711">
    <property type="component" value="Unassembled WGS sequence"/>
</dbReference>
<name>A0A554LTW6_9BACT</name>
<proteinExistence type="predicted"/>
<organism evidence="1 2">
    <name type="scientific">Candidatus Berkelbacteria bacterium Licking1014_2</name>
    <dbReference type="NCBI Taxonomy" id="2017146"/>
    <lineage>
        <taxon>Bacteria</taxon>
        <taxon>Candidatus Berkelbacteria</taxon>
    </lineage>
</organism>
<evidence type="ECO:0000313" key="1">
    <source>
        <dbReference type="EMBL" id="TSC96284.1"/>
    </source>
</evidence>